<feature type="region of interest" description="Disordered" evidence="1">
    <location>
        <begin position="1"/>
        <end position="39"/>
    </location>
</feature>
<sequence>MDFDFSIDDIPSASDDNKKGDSSDLDLDFSFDAKPDESMEETLEILEDDSDLDLDFSVMDKAMAPSGHDEDSIKVESSTAMDLDFSMDNDLEYDTDFTQSNHDDDIDYAPSLEKKSTYSESDEIEDDSEKDSSETLSESDLLSDFTPDNRTLSENRPGLIYENDQPSKPRFSGAAKLIVMTLFLFIVAIAGYAGAIMTGVEIPYISNISIPYIDKYIKPPAPEPVKLTAIKKSITSKFLVNSSSGTLFVISGEVFNQSNVMCKNIKLEGTLLSKEKKKIKTTSILCGNIISEEKLKTLDTKAITDLLTRTDAAIGTKSHVNPSKTIPFMLVFSDFPDNLETFTMTVTQFERVSDKK</sequence>
<gene>
    <name evidence="3" type="ORF">MTBBW1_1020036</name>
</gene>
<accession>A0A1W1H4Z5</accession>
<name>A0A1W1H4Z5_9BACT</name>
<reference evidence="3 4" key="1">
    <citation type="submission" date="2017-03" db="EMBL/GenBank/DDBJ databases">
        <authorList>
            <person name="Afonso C.L."/>
            <person name="Miller P.J."/>
            <person name="Scott M.A."/>
            <person name="Spackman E."/>
            <person name="Goraichik I."/>
            <person name="Dimitrov K.M."/>
            <person name="Suarez D.L."/>
            <person name="Swayne D.E."/>
        </authorList>
    </citation>
    <scope>NUCLEOTIDE SEQUENCE [LARGE SCALE GENOMIC DNA]</scope>
    <source>
        <strain evidence="3">PRJEB14757</strain>
    </source>
</reference>
<evidence type="ECO:0008006" key="5">
    <source>
        <dbReference type="Google" id="ProtNLM"/>
    </source>
</evidence>
<evidence type="ECO:0000256" key="1">
    <source>
        <dbReference type="SAM" id="MobiDB-lite"/>
    </source>
</evidence>
<dbReference type="EMBL" id="FWEV01000005">
    <property type="protein sequence ID" value="SLM27512.1"/>
    <property type="molecule type" value="Genomic_DNA"/>
</dbReference>
<keyword evidence="2" id="KW-1133">Transmembrane helix</keyword>
<protein>
    <recommendedName>
        <fullName evidence="5">DUF3426 domain-containing protein</fullName>
    </recommendedName>
</protein>
<keyword evidence="4" id="KW-1185">Reference proteome</keyword>
<evidence type="ECO:0000313" key="3">
    <source>
        <dbReference type="EMBL" id="SLM27512.1"/>
    </source>
</evidence>
<dbReference type="STRING" id="1246637.MTBBW1_1020036"/>
<feature type="region of interest" description="Disordered" evidence="1">
    <location>
        <begin position="94"/>
        <end position="165"/>
    </location>
</feature>
<dbReference type="AlphaFoldDB" id="A0A1W1H4Z5"/>
<feature type="compositionally biased region" description="Low complexity" evidence="1">
    <location>
        <begin position="134"/>
        <end position="144"/>
    </location>
</feature>
<feature type="transmembrane region" description="Helical" evidence="2">
    <location>
        <begin position="177"/>
        <end position="200"/>
    </location>
</feature>
<evidence type="ECO:0000256" key="2">
    <source>
        <dbReference type="SAM" id="Phobius"/>
    </source>
</evidence>
<proteinExistence type="predicted"/>
<feature type="compositionally biased region" description="Acidic residues" evidence="1">
    <location>
        <begin position="120"/>
        <end position="129"/>
    </location>
</feature>
<keyword evidence="2" id="KW-0812">Transmembrane</keyword>
<keyword evidence="2" id="KW-0472">Membrane</keyword>
<evidence type="ECO:0000313" key="4">
    <source>
        <dbReference type="Proteomes" id="UP000191931"/>
    </source>
</evidence>
<organism evidence="3 4">
    <name type="scientific">Desulfamplus magnetovallimortis</name>
    <dbReference type="NCBI Taxonomy" id="1246637"/>
    <lineage>
        <taxon>Bacteria</taxon>
        <taxon>Pseudomonadati</taxon>
        <taxon>Thermodesulfobacteriota</taxon>
        <taxon>Desulfobacteria</taxon>
        <taxon>Desulfobacterales</taxon>
        <taxon>Desulfobacteraceae</taxon>
        <taxon>Desulfamplus</taxon>
    </lineage>
</organism>
<dbReference type="Proteomes" id="UP000191931">
    <property type="component" value="Unassembled WGS sequence"/>
</dbReference>